<dbReference type="EMBL" id="FNAS01000007">
    <property type="protein sequence ID" value="SDE35166.1"/>
    <property type="molecule type" value="Genomic_DNA"/>
</dbReference>
<proteinExistence type="predicted"/>
<accession>A0A1G7C911</accession>
<dbReference type="SUPFAM" id="SSF53448">
    <property type="entry name" value="Nucleotide-diphospho-sugar transferases"/>
    <property type="match status" value="1"/>
</dbReference>
<keyword evidence="2" id="KW-1185">Reference proteome</keyword>
<protein>
    <submittedName>
        <fullName evidence="1">Uncharacterized protein</fullName>
    </submittedName>
</protein>
<dbReference type="Proteomes" id="UP000198517">
    <property type="component" value="Unassembled WGS sequence"/>
</dbReference>
<gene>
    <name evidence="1" type="ORF">SAMN05421544_10776</name>
</gene>
<evidence type="ECO:0000313" key="1">
    <source>
        <dbReference type="EMBL" id="SDE35166.1"/>
    </source>
</evidence>
<name>A0A1G7C911_9FLAO</name>
<sequence length="59" mass="6875">MLDAKSIICYEDYNFPNVGFIASEKNGQMVNDVYNLYKDRHFVNGDGTINSDFTRTYRL</sequence>
<dbReference type="AlphaFoldDB" id="A0A1G7C911"/>
<evidence type="ECO:0000313" key="2">
    <source>
        <dbReference type="Proteomes" id="UP000198517"/>
    </source>
</evidence>
<organism evidence="1 2">
    <name type="scientific">Riemerella columbipharyngis</name>
    <dbReference type="NCBI Taxonomy" id="1071918"/>
    <lineage>
        <taxon>Bacteria</taxon>
        <taxon>Pseudomonadati</taxon>
        <taxon>Bacteroidota</taxon>
        <taxon>Flavobacteriia</taxon>
        <taxon>Flavobacteriales</taxon>
        <taxon>Weeksellaceae</taxon>
        <taxon>Riemerella</taxon>
    </lineage>
</organism>
<reference evidence="1 2" key="1">
    <citation type="submission" date="2016-10" db="EMBL/GenBank/DDBJ databases">
        <authorList>
            <person name="de Groot N.N."/>
        </authorList>
    </citation>
    <scope>NUCLEOTIDE SEQUENCE [LARGE SCALE GENOMIC DNA]</scope>
    <source>
        <strain evidence="1 2">DSM 24015</strain>
    </source>
</reference>
<dbReference type="InterPro" id="IPR029044">
    <property type="entry name" value="Nucleotide-diphossugar_trans"/>
</dbReference>